<dbReference type="AlphaFoldDB" id="A0A7W9CFS8"/>
<accession>A0A7W9CFS8</accession>
<proteinExistence type="predicted"/>
<evidence type="ECO:0008006" key="4">
    <source>
        <dbReference type="Google" id="ProtNLM"/>
    </source>
</evidence>
<dbReference type="RefSeq" id="WP_183211728.1">
    <property type="nucleotide sequence ID" value="NZ_JACHOR010000001.1"/>
</dbReference>
<reference evidence="2 3" key="1">
    <citation type="submission" date="2020-08" db="EMBL/GenBank/DDBJ databases">
        <title>Genomic Encyclopedia of Type Strains, Phase IV (KMG-IV): sequencing the most valuable type-strain genomes for metagenomic binning, comparative biology and taxonomic classification.</title>
        <authorList>
            <person name="Goeker M."/>
        </authorList>
    </citation>
    <scope>NUCLEOTIDE SEQUENCE [LARGE SCALE GENOMIC DNA]</scope>
    <source>
        <strain evidence="2 3">DSM 4737</strain>
    </source>
</reference>
<feature type="chain" id="PRO_5030899782" description="SIMPL domain-containing protein" evidence="1">
    <location>
        <begin position="22"/>
        <end position="300"/>
    </location>
</feature>
<dbReference type="PANTHER" id="PTHR34387">
    <property type="entry name" value="SLR1258 PROTEIN"/>
    <property type="match status" value="1"/>
</dbReference>
<comment type="caution">
    <text evidence="2">The sequence shown here is derived from an EMBL/GenBank/DDBJ whole genome shotgun (WGS) entry which is preliminary data.</text>
</comment>
<organism evidence="2 3">
    <name type="scientific">Brevundimonas variabilis</name>
    <dbReference type="NCBI Taxonomy" id="74312"/>
    <lineage>
        <taxon>Bacteria</taxon>
        <taxon>Pseudomonadati</taxon>
        <taxon>Pseudomonadota</taxon>
        <taxon>Alphaproteobacteria</taxon>
        <taxon>Caulobacterales</taxon>
        <taxon>Caulobacteraceae</taxon>
        <taxon>Brevundimonas</taxon>
    </lineage>
</organism>
<sequence>MRLLTFAALIAGTLMPSMAMAQTPPATIGQANVPAPWWMRDPVIASIGHVRTEVPANRAGFNGSFQVVERSVADASRQAADRVRALSQTLAQYGVDKVRVETTLQTQPLYDQYRDENGNLRDNVRADRIERYQATATVSLTIRDTAVLERVYATVVAAQPTSISPVYFQLEPDNAVKTWLAGQAVKDAADRARAAAGNAGATLGSVRVIDPTGRACETDVLAGWPSYGGGAGLATTVNADDIVVTGSRVAREAAFAPAPPPPPPAPGAAPSEAAIEAARLALQPPLRELSDRACVVYGLN</sequence>
<evidence type="ECO:0000313" key="2">
    <source>
        <dbReference type="EMBL" id="MBB5744769.1"/>
    </source>
</evidence>
<evidence type="ECO:0000313" key="3">
    <source>
        <dbReference type="Proteomes" id="UP000545037"/>
    </source>
</evidence>
<dbReference type="EMBL" id="JACHOR010000001">
    <property type="protein sequence ID" value="MBB5744769.1"/>
    <property type="molecule type" value="Genomic_DNA"/>
</dbReference>
<dbReference type="GO" id="GO:0006974">
    <property type="term" value="P:DNA damage response"/>
    <property type="evidence" value="ECO:0007669"/>
    <property type="project" value="TreeGrafter"/>
</dbReference>
<dbReference type="InterPro" id="IPR007497">
    <property type="entry name" value="SIMPL/DUF541"/>
</dbReference>
<name>A0A7W9CFS8_9CAUL</name>
<dbReference type="InterPro" id="IPR052022">
    <property type="entry name" value="26kDa_periplasmic_antigen"/>
</dbReference>
<dbReference type="Proteomes" id="UP000545037">
    <property type="component" value="Unassembled WGS sequence"/>
</dbReference>
<evidence type="ECO:0000256" key="1">
    <source>
        <dbReference type="SAM" id="SignalP"/>
    </source>
</evidence>
<dbReference type="Gene3D" id="3.30.70.2970">
    <property type="entry name" value="Protein of unknown function (DUF541), domain 2"/>
    <property type="match status" value="1"/>
</dbReference>
<gene>
    <name evidence="2" type="ORF">GGR13_000341</name>
</gene>
<protein>
    <recommendedName>
        <fullName evidence="4">SIMPL domain-containing protein</fullName>
    </recommendedName>
</protein>
<feature type="signal peptide" evidence="1">
    <location>
        <begin position="1"/>
        <end position="21"/>
    </location>
</feature>
<keyword evidence="1" id="KW-0732">Signal</keyword>
<dbReference type="Gene3D" id="3.30.110.170">
    <property type="entry name" value="Protein of unknown function (DUF541), domain 1"/>
    <property type="match status" value="1"/>
</dbReference>
<keyword evidence="3" id="KW-1185">Reference proteome</keyword>
<dbReference type="PANTHER" id="PTHR34387:SF2">
    <property type="entry name" value="SLR1258 PROTEIN"/>
    <property type="match status" value="1"/>
</dbReference>
<dbReference type="Pfam" id="PF04402">
    <property type="entry name" value="SIMPL"/>
    <property type="match status" value="1"/>
</dbReference>